<feature type="region of interest" description="Disordered" evidence="1">
    <location>
        <begin position="261"/>
        <end position="346"/>
    </location>
</feature>
<dbReference type="Pfam" id="PF00615">
    <property type="entry name" value="RGS"/>
    <property type="match status" value="1"/>
</dbReference>
<evidence type="ECO:0000259" key="2">
    <source>
        <dbReference type="PROSITE" id="PS50132"/>
    </source>
</evidence>
<proteinExistence type="predicted"/>
<feature type="compositionally biased region" description="Polar residues" evidence="1">
    <location>
        <begin position="30"/>
        <end position="39"/>
    </location>
</feature>
<feature type="compositionally biased region" description="Basic residues" evidence="1">
    <location>
        <begin position="302"/>
        <end position="313"/>
    </location>
</feature>
<evidence type="ECO:0000313" key="3">
    <source>
        <dbReference type="EMBL" id="RPA79876.1"/>
    </source>
</evidence>
<dbReference type="InterPro" id="IPR016137">
    <property type="entry name" value="RGS"/>
</dbReference>
<dbReference type="OrthoDB" id="10266999at2759"/>
<feature type="region of interest" description="Disordered" evidence="1">
    <location>
        <begin position="1"/>
        <end position="41"/>
    </location>
</feature>
<dbReference type="EMBL" id="ML119694">
    <property type="protein sequence ID" value="RPA79876.1"/>
    <property type="molecule type" value="Genomic_DNA"/>
</dbReference>
<protein>
    <submittedName>
        <fullName evidence="3">Regulator of G protein signaling superfamily</fullName>
    </submittedName>
</protein>
<accession>A0A3N4I3A3</accession>
<dbReference type="InterPro" id="IPR036305">
    <property type="entry name" value="RGS_sf"/>
</dbReference>
<dbReference type="AlphaFoldDB" id="A0A3N4I3A3"/>
<evidence type="ECO:0000313" key="4">
    <source>
        <dbReference type="Proteomes" id="UP000275078"/>
    </source>
</evidence>
<dbReference type="Proteomes" id="UP000275078">
    <property type="component" value="Unassembled WGS sequence"/>
</dbReference>
<dbReference type="PANTHER" id="PTHR10845:SF267">
    <property type="entry name" value="REGULATOR OF G PROTEIN SIGNALING DOMAIN PROTEIN (AFU_ORTHOLOGUE AFUA_6G06860)"/>
    <property type="match status" value="1"/>
</dbReference>
<sequence length="346" mass="38190">MRRPPSLNFSISSSEPSPPPTSHSSDVETDSISTSNSRPLSVAASHCQRMPTLADVLSNTAEPPYTLTAFMAYLSQNHCLETLEFTMDASRYRKHFNTLKEAGSFEDSETCGFMRSLWQRLLDAYIAPNGPREVNLPCGIRDRLLSVPNYDMPPEPDCLDAALSKVYELMEESVLIPFINACQCPMAYGAVTWDANQSDDNIYLRGSLDERLLRRAQNNSPPPCEFISHSYTAPVSSTRSRGMSPFSVHLGWGSRNSQHFPGSWSVGSPGAMVEDSPSASPRSRTPITPPSTPPTGELGSRSGRHSPKPLHLHKSADKAWKKMTEKFHWKRKGPASNPDAAADYQS</sequence>
<feature type="compositionally biased region" description="Basic and acidic residues" evidence="1">
    <location>
        <begin position="314"/>
        <end position="327"/>
    </location>
</feature>
<dbReference type="PANTHER" id="PTHR10845">
    <property type="entry name" value="REGULATOR OF G PROTEIN SIGNALING"/>
    <property type="match status" value="1"/>
</dbReference>
<dbReference type="InterPro" id="IPR044926">
    <property type="entry name" value="RGS_subdomain_2"/>
</dbReference>
<dbReference type="SMART" id="SM00315">
    <property type="entry name" value="RGS"/>
    <property type="match status" value="1"/>
</dbReference>
<dbReference type="CDD" id="cd07440">
    <property type="entry name" value="RGS"/>
    <property type="match status" value="1"/>
</dbReference>
<evidence type="ECO:0000256" key="1">
    <source>
        <dbReference type="SAM" id="MobiDB-lite"/>
    </source>
</evidence>
<feature type="domain" description="RGS" evidence="2">
    <location>
        <begin position="56"/>
        <end position="181"/>
    </location>
</feature>
<keyword evidence="4" id="KW-1185">Reference proteome</keyword>
<organism evidence="3 4">
    <name type="scientific">Ascobolus immersus RN42</name>
    <dbReference type="NCBI Taxonomy" id="1160509"/>
    <lineage>
        <taxon>Eukaryota</taxon>
        <taxon>Fungi</taxon>
        <taxon>Dikarya</taxon>
        <taxon>Ascomycota</taxon>
        <taxon>Pezizomycotina</taxon>
        <taxon>Pezizomycetes</taxon>
        <taxon>Pezizales</taxon>
        <taxon>Ascobolaceae</taxon>
        <taxon>Ascobolus</taxon>
    </lineage>
</organism>
<dbReference type="SUPFAM" id="SSF48097">
    <property type="entry name" value="Regulator of G-protein signaling, RGS"/>
    <property type="match status" value="1"/>
</dbReference>
<dbReference type="PROSITE" id="PS50132">
    <property type="entry name" value="RGS"/>
    <property type="match status" value="1"/>
</dbReference>
<reference evidence="3 4" key="1">
    <citation type="journal article" date="2018" name="Nat. Ecol. Evol.">
        <title>Pezizomycetes genomes reveal the molecular basis of ectomycorrhizal truffle lifestyle.</title>
        <authorList>
            <person name="Murat C."/>
            <person name="Payen T."/>
            <person name="Noel B."/>
            <person name="Kuo A."/>
            <person name="Morin E."/>
            <person name="Chen J."/>
            <person name="Kohler A."/>
            <person name="Krizsan K."/>
            <person name="Balestrini R."/>
            <person name="Da Silva C."/>
            <person name="Montanini B."/>
            <person name="Hainaut M."/>
            <person name="Levati E."/>
            <person name="Barry K.W."/>
            <person name="Belfiori B."/>
            <person name="Cichocki N."/>
            <person name="Clum A."/>
            <person name="Dockter R.B."/>
            <person name="Fauchery L."/>
            <person name="Guy J."/>
            <person name="Iotti M."/>
            <person name="Le Tacon F."/>
            <person name="Lindquist E.A."/>
            <person name="Lipzen A."/>
            <person name="Malagnac F."/>
            <person name="Mello A."/>
            <person name="Molinier V."/>
            <person name="Miyauchi S."/>
            <person name="Poulain J."/>
            <person name="Riccioni C."/>
            <person name="Rubini A."/>
            <person name="Sitrit Y."/>
            <person name="Splivallo R."/>
            <person name="Traeger S."/>
            <person name="Wang M."/>
            <person name="Zifcakova L."/>
            <person name="Wipf D."/>
            <person name="Zambonelli A."/>
            <person name="Paolocci F."/>
            <person name="Nowrousian M."/>
            <person name="Ottonello S."/>
            <person name="Baldrian P."/>
            <person name="Spatafora J.W."/>
            <person name="Henrissat B."/>
            <person name="Nagy L.G."/>
            <person name="Aury J.M."/>
            <person name="Wincker P."/>
            <person name="Grigoriev I.V."/>
            <person name="Bonfante P."/>
            <person name="Martin F.M."/>
        </authorList>
    </citation>
    <scope>NUCLEOTIDE SEQUENCE [LARGE SCALE GENOMIC DNA]</scope>
    <source>
        <strain evidence="3 4">RN42</strain>
    </source>
</reference>
<name>A0A3N4I3A3_ASCIM</name>
<feature type="compositionally biased region" description="Low complexity" evidence="1">
    <location>
        <begin position="1"/>
        <end position="15"/>
    </location>
</feature>
<gene>
    <name evidence="3" type="ORF">BJ508DRAFT_210798</name>
</gene>
<dbReference type="Gene3D" id="1.10.167.10">
    <property type="entry name" value="Regulator of G-protein Signalling 4, domain 2"/>
    <property type="match status" value="1"/>
</dbReference>
<feature type="compositionally biased region" description="Low complexity" evidence="1">
    <location>
        <begin position="276"/>
        <end position="286"/>
    </location>
</feature>